<feature type="non-terminal residue" evidence="2">
    <location>
        <position position="1"/>
    </location>
</feature>
<name>A0A7J6KU75_PEROL</name>
<accession>A0A7J6KU75</accession>
<evidence type="ECO:0000256" key="1">
    <source>
        <dbReference type="SAM" id="MobiDB-lite"/>
    </source>
</evidence>
<proteinExistence type="predicted"/>
<dbReference type="Proteomes" id="UP000572268">
    <property type="component" value="Unassembled WGS sequence"/>
</dbReference>
<gene>
    <name evidence="2" type="ORF">FOL46_000853</name>
</gene>
<dbReference type="EMBL" id="JABANN010001207">
    <property type="protein sequence ID" value="KAF4650630.1"/>
    <property type="molecule type" value="Genomic_DNA"/>
</dbReference>
<evidence type="ECO:0000313" key="3">
    <source>
        <dbReference type="Proteomes" id="UP000572268"/>
    </source>
</evidence>
<feature type="non-terminal residue" evidence="2">
    <location>
        <position position="465"/>
    </location>
</feature>
<dbReference type="AlphaFoldDB" id="A0A7J6KU75"/>
<protein>
    <submittedName>
        <fullName evidence="2">Uncharacterized protein</fullName>
    </submittedName>
</protein>
<reference evidence="2 3" key="1">
    <citation type="submission" date="2020-04" db="EMBL/GenBank/DDBJ databases">
        <title>Perkinsus olseni comparative genomics.</title>
        <authorList>
            <person name="Bogema D.R."/>
        </authorList>
    </citation>
    <scope>NUCLEOTIDE SEQUENCE [LARGE SCALE GENOMIC DNA]</scope>
    <source>
        <strain evidence="2">ATCC PRA-31</strain>
    </source>
</reference>
<sequence length="465" mass="52142">YDYGDLNSAKATRSSGERIAPKDARVRKERPRAAQYIPEAGGDNFQFSLAAYKLRSSYYSYGFSLLEPILMARLRPRAELHGGSTSSAVQEERCRSPVLRQVPPTRSRGARLSVKLAAAARFTLDDAIEKIEKQKTVREKIQYLREILRQKQCIGHSRRARASRQQRIDEACSRGEYFPVVRKTTETQQERLADLIEGVLEDVLARDAQFCEEVESFSIISGRRAREESAVPSHTVGAELLRCGSEQDGPVESFVDKFIGTVWIAMMENKWGSDAPDGGQRSSNPPAWIKMRSRLCFIVARCGGLISTQPYDECPSAKELVYGMFDSQGSRFAGIVDAARDGEYSNFETRVKELLASRGESSLLPLVLKSLYVALGSGRQRWRGPVRRICGHVVQAAADDAALLRTLEQPKSQGTPRSFTEFKDKVREILVLPPSSSTRECHVQCSRRCRRVFDAADPLRIRPSK</sequence>
<feature type="compositionally biased region" description="Basic and acidic residues" evidence="1">
    <location>
        <begin position="15"/>
        <end position="26"/>
    </location>
</feature>
<evidence type="ECO:0000313" key="2">
    <source>
        <dbReference type="EMBL" id="KAF4650630.1"/>
    </source>
</evidence>
<comment type="caution">
    <text evidence="2">The sequence shown here is derived from an EMBL/GenBank/DDBJ whole genome shotgun (WGS) entry which is preliminary data.</text>
</comment>
<organism evidence="2 3">
    <name type="scientific">Perkinsus olseni</name>
    <name type="common">Perkinsus atlanticus</name>
    <dbReference type="NCBI Taxonomy" id="32597"/>
    <lineage>
        <taxon>Eukaryota</taxon>
        <taxon>Sar</taxon>
        <taxon>Alveolata</taxon>
        <taxon>Perkinsozoa</taxon>
        <taxon>Perkinsea</taxon>
        <taxon>Perkinsida</taxon>
        <taxon>Perkinsidae</taxon>
        <taxon>Perkinsus</taxon>
    </lineage>
</organism>
<feature type="region of interest" description="Disordered" evidence="1">
    <location>
        <begin position="1"/>
        <end position="29"/>
    </location>
</feature>